<keyword evidence="1" id="KW-0238">DNA-binding</keyword>
<dbReference type="SUPFAM" id="SSF46689">
    <property type="entry name" value="Homeodomain-like"/>
    <property type="match status" value="1"/>
</dbReference>
<feature type="region of interest" description="Disordered" evidence="2">
    <location>
        <begin position="202"/>
        <end position="250"/>
    </location>
</feature>
<dbReference type="GO" id="GO:0003677">
    <property type="term" value="F:DNA binding"/>
    <property type="evidence" value="ECO:0007669"/>
    <property type="project" value="UniProtKB-UniRule"/>
</dbReference>
<dbReference type="STRING" id="1280941.HY2_16655"/>
<dbReference type="Gene3D" id="1.10.357.10">
    <property type="entry name" value="Tetracycline Repressor, domain 2"/>
    <property type="match status" value="1"/>
</dbReference>
<organism evidence="3 4">
    <name type="scientific">Hyphomonas pacifica</name>
    <dbReference type="NCBI Taxonomy" id="1280941"/>
    <lineage>
        <taxon>Bacteria</taxon>
        <taxon>Pseudomonadati</taxon>
        <taxon>Pseudomonadota</taxon>
        <taxon>Alphaproteobacteria</taxon>
        <taxon>Hyphomonadales</taxon>
        <taxon>Hyphomonadaceae</taxon>
        <taxon>Hyphomonas</taxon>
    </lineage>
</organism>
<gene>
    <name evidence="3" type="ORF">HY3_17030</name>
</gene>
<evidence type="ECO:0000313" key="4">
    <source>
        <dbReference type="Proteomes" id="UP000249123"/>
    </source>
</evidence>
<accession>A0A062TNQ7</accession>
<name>A0A062TNQ7_9PROT</name>
<proteinExistence type="predicted"/>
<dbReference type="InterPro" id="IPR001647">
    <property type="entry name" value="HTH_TetR"/>
</dbReference>
<feature type="compositionally biased region" description="Basic and acidic residues" evidence="2">
    <location>
        <begin position="223"/>
        <end position="234"/>
    </location>
</feature>
<evidence type="ECO:0000256" key="2">
    <source>
        <dbReference type="SAM" id="MobiDB-lite"/>
    </source>
</evidence>
<dbReference type="Pfam" id="PF00440">
    <property type="entry name" value="TetR_N"/>
    <property type="match status" value="1"/>
</dbReference>
<dbReference type="EMBL" id="AWFB01000061">
    <property type="protein sequence ID" value="RAN31059.1"/>
    <property type="molecule type" value="Genomic_DNA"/>
</dbReference>
<reference evidence="3 4" key="1">
    <citation type="submission" date="2013-04" db="EMBL/GenBank/DDBJ databases">
        <title>Hyphomonas sp. T24B3 Genome Sequencing.</title>
        <authorList>
            <person name="Lai Q."/>
            <person name="Shao Z."/>
        </authorList>
    </citation>
    <scope>NUCLEOTIDE SEQUENCE [LARGE SCALE GENOMIC DNA]</scope>
    <source>
        <strain evidence="3 4">T24B3</strain>
    </source>
</reference>
<evidence type="ECO:0000256" key="1">
    <source>
        <dbReference type="ARBA" id="ARBA00023125"/>
    </source>
</evidence>
<sequence>MNPPVNKAGRRGRKRIVASLAESKTLALYREGRSLLSRNDLDQVSISQVSKAAGISVGAFYVRFRDKDAFLDFIITNAFAQARASFQEQADVRYAPNLADVLIRQFSDAEFAGIVRAAIKLGFLDEHHREPFDEFRAFVSEHLAEMLFAWVKTGERPQRIASIDSALAILTLAALFPNSEIDLAEIETQQVIVDLLSGKSASAKPLSSKKLSHTKSQSKLPKSRREPESLRKPNEVTLKSKGSARGPEKI</sequence>
<dbReference type="InterPro" id="IPR009057">
    <property type="entry name" value="Homeodomain-like_sf"/>
</dbReference>
<evidence type="ECO:0000313" key="3">
    <source>
        <dbReference type="EMBL" id="RAN31059.1"/>
    </source>
</evidence>
<dbReference type="AlphaFoldDB" id="A0A062TNQ7"/>
<dbReference type="PROSITE" id="PS50977">
    <property type="entry name" value="HTH_TETR_2"/>
    <property type="match status" value="1"/>
</dbReference>
<dbReference type="Proteomes" id="UP000249123">
    <property type="component" value="Unassembled WGS sequence"/>
</dbReference>
<keyword evidence="4" id="KW-1185">Reference proteome</keyword>
<comment type="caution">
    <text evidence="3">The sequence shown here is derived from an EMBL/GenBank/DDBJ whole genome shotgun (WGS) entry which is preliminary data.</text>
</comment>
<protein>
    <submittedName>
        <fullName evidence="3">Uncharacterized protein</fullName>
    </submittedName>
</protein>